<dbReference type="Pfam" id="PF04015">
    <property type="entry name" value="DUF362"/>
    <property type="match status" value="1"/>
</dbReference>
<dbReference type="InterPro" id="IPR007160">
    <property type="entry name" value="DUF362"/>
</dbReference>
<evidence type="ECO:0000313" key="2">
    <source>
        <dbReference type="EMBL" id="HGI87639.1"/>
    </source>
</evidence>
<evidence type="ECO:0000259" key="1">
    <source>
        <dbReference type="Pfam" id="PF04015"/>
    </source>
</evidence>
<gene>
    <name evidence="2" type="ORF">ENV14_04520</name>
</gene>
<proteinExistence type="predicted"/>
<comment type="caution">
    <text evidence="2">The sequence shown here is derived from an EMBL/GenBank/DDBJ whole genome shotgun (WGS) entry which is preliminary data.</text>
</comment>
<sequence>MSRAKVLFAKAQLEKLGKEYSLPYKFSKLLEQSPLQSMITPGSIIAVKIHVGDMEHGGYRTIRPLFVRILVDFIKKLGGTPFITDTWGLKHILVGMENGYNFETVGTIALPVSGIRETDLVKVRVPNPLRISEVEVGSAVFHADILINFAHSKGHPSPGYGGAIKNIAMGCTGPNTRSAIHNLEREDQIGKAFQEGMVDAVHGVILNKPKRVLHINYVMDVQPTCDCAPWSDIPIVPDIGILASEDIVALEKATLDLINSAPVVPSSIGEKAGLRPGDNKFLIIHGKDPYIQVEAAYRKGLGSLNYELVEV</sequence>
<dbReference type="EMBL" id="DTFF01000040">
    <property type="protein sequence ID" value="HGI87639.1"/>
    <property type="molecule type" value="Genomic_DNA"/>
</dbReference>
<dbReference type="AlphaFoldDB" id="A0A7C4BC05"/>
<name>A0A7C4BC05_9CREN</name>
<accession>A0A7C4BC05</accession>
<protein>
    <submittedName>
        <fullName evidence="2">DUF362 domain-containing protein</fullName>
    </submittedName>
</protein>
<reference evidence="2" key="1">
    <citation type="journal article" date="2020" name="mSystems">
        <title>Genome- and Community-Level Interaction Insights into Carbon Utilization and Element Cycling Functions of Hydrothermarchaeota in Hydrothermal Sediment.</title>
        <authorList>
            <person name="Zhou Z."/>
            <person name="Liu Y."/>
            <person name="Xu W."/>
            <person name="Pan J."/>
            <person name="Luo Z.H."/>
            <person name="Li M."/>
        </authorList>
    </citation>
    <scope>NUCLEOTIDE SEQUENCE [LARGE SCALE GENOMIC DNA]</scope>
    <source>
        <strain evidence="2">SpSt-732</strain>
    </source>
</reference>
<feature type="domain" description="DUF362" evidence="1">
    <location>
        <begin position="45"/>
        <end position="255"/>
    </location>
</feature>
<organism evidence="2">
    <name type="scientific">Ignisphaera aggregans</name>
    <dbReference type="NCBI Taxonomy" id="334771"/>
    <lineage>
        <taxon>Archaea</taxon>
        <taxon>Thermoproteota</taxon>
        <taxon>Thermoprotei</taxon>
        <taxon>Desulfurococcales</taxon>
        <taxon>Desulfurococcaceae</taxon>
        <taxon>Ignisphaera</taxon>
    </lineage>
</organism>
<dbReference type="Gene3D" id="3.40.50.11440">
    <property type="match status" value="1"/>
</dbReference>